<sequence>MTSLSHDISKLTLNNNFSSSSFQNVSSEDLKTSGYKSKPFSGRSKQLEAVMDQIDSAGFIPENLIERETKWFYNSLGIDDVYFGRETVDGIVSHIHALYSAKLDAYSRGVFDKPFLHHKREGEDHAVYFETSNYNDISNETHEQRIDDRYLDNNNLDTKYRVESFTSPLIFGSNKNSNDINIRCHFVYKNSFAKDKVDWTTTDLSLIGDSTFLEITSDHTKKLYGEVIGEAVKTTGPVIKHFSIAHSNESRVIIGYRTKTSPRYNSALTTLCDFYKLIINRKYVENFANGVTVISMYISQRDHTDASDLSIYQVIKEASLLYSIPNNFFQDQFVKSELSLQECIYAHCGSIFVTHFLNRLGPEYNSLLSLLDPSKSIAHAEVLAKLRERLRSETFTQSYILEILKSQKNIVQQLYRQFADIHYIQSSIEKTLSYQRLTQIPPIENDEDFENILNRSYPQNEHHSLVLRALYTFNKAILKTNFFTPTKVAISFRLNANFLPRTEYPETPFGMFFVVGSEFRGFHIRFRDIARGGIRIVKSRSLDAYATNLRNLFDENYNLASTQQRKNKDIPEGGSKGVILLNPGVAQDNPKDSFVKYIDSLIDLLIDNRIAGVKEPIVDLYKKPEILFMGPDENTAGFVDWATLHARQRGAPWWKSFFTGKQLGGIPHDEYGMTSLSVRAYVEKIYEKFNISDKQITKFQTGGPDGDLGSNEILLSKGENYYAIVDGSGVIVDENGIDKNELIKLAESRKMISFFDKKKLSPKGYIVLVDDTDIRLPNGHIVINGTNFRNTFHLKIKEIFGPDKIKLFVPCGGRPNAIDTNTVHDWIDEKTGKCIIPYIVEGANLFITQSAKLILEKAGALIIKDASANKGGVTSSSLEVLASLSFNDEEFYSNMCLVDGKRPDFYKQYVKEVQKIIVKNARMEFDALWVLRETTNKPLAVLSNELSVAINKLGDELAASKELWEDELFKNKVLKSALPELLLNKLGYETIIQRVPEPYLKAIFATKLASSFIYTNGMDANPATFISFYKNFK</sequence>
<dbReference type="Proteomes" id="UP000094236">
    <property type="component" value="Unassembled WGS sequence"/>
</dbReference>
<dbReference type="GO" id="GO:0004352">
    <property type="term" value="F:glutamate dehydrogenase (NAD+) activity"/>
    <property type="evidence" value="ECO:0007669"/>
    <property type="project" value="UniProtKB-UniRule"/>
</dbReference>
<keyword evidence="7" id="KW-1185">Reference proteome</keyword>
<dbReference type="GO" id="GO:0005829">
    <property type="term" value="C:cytosol"/>
    <property type="evidence" value="ECO:0007669"/>
    <property type="project" value="EnsemblFungi"/>
</dbReference>
<dbReference type="Pfam" id="PF23152">
    <property type="entry name" value="GDH_2nd"/>
    <property type="match status" value="1"/>
</dbReference>
<dbReference type="InterPro" id="IPR055480">
    <property type="entry name" value="NAD-GDH_N"/>
</dbReference>
<dbReference type="GO" id="GO:0006538">
    <property type="term" value="P:L-glutamate catabolic process"/>
    <property type="evidence" value="ECO:0007669"/>
    <property type="project" value="UniProtKB-UniRule"/>
</dbReference>
<dbReference type="Pfam" id="PF23147">
    <property type="entry name" value="GDH2_N"/>
    <property type="match status" value="1"/>
</dbReference>
<organism evidence="6 7">
    <name type="scientific">Pachysolen tannophilus NRRL Y-2460</name>
    <dbReference type="NCBI Taxonomy" id="669874"/>
    <lineage>
        <taxon>Eukaryota</taxon>
        <taxon>Fungi</taxon>
        <taxon>Dikarya</taxon>
        <taxon>Ascomycota</taxon>
        <taxon>Saccharomycotina</taxon>
        <taxon>Pichiomycetes</taxon>
        <taxon>Pachysolenaceae</taxon>
        <taxon>Pachysolen</taxon>
    </lineage>
</organism>
<comment type="function">
    <text evidence="4">NAD(+)-dependent glutamate dehydrogenase which degrades glutamate to ammonia and alpha-ketoglutarate.</text>
</comment>
<comment type="similarity">
    <text evidence="1 4">Belongs to the Glu/Leu/Phe/Val dehydrogenases family.</text>
</comment>
<dbReference type="SUPFAM" id="SSF51735">
    <property type="entry name" value="NAD(P)-binding Rossmann-fold domains"/>
    <property type="match status" value="1"/>
</dbReference>
<dbReference type="EMBL" id="KV454016">
    <property type="protein sequence ID" value="ODV94320.1"/>
    <property type="molecule type" value="Genomic_DNA"/>
</dbReference>
<dbReference type="AlphaFoldDB" id="A0A1E4TRF2"/>
<proteinExistence type="inferred from homology"/>
<evidence type="ECO:0000256" key="4">
    <source>
        <dbReference type="PIRNR" id="PIRNR000184"/>
    </source>
</evidence>
<dbReference type="OrthoDB" id="184415at2759"/>
<dbReference type="InterPro" id="IPR033524">
    <property type="entry name" value="Glu/Leu/Phe/Val_DH_AS"/>
</dbReference>
<dbReference type="InterPro" id="IPR056365">
    <property type="entry name" value="NAD-GDH_2nd"/>
</dbReference>
<keyword evidence="2 4" id="KW-0560">Oxidoreductase</keyword>
<evidence type="ECO:0000256" key="1">
    <source>
        <dbReference type="ARBA" id="ARBA00006382"/>
    </source>
</evidence>
<dbReference type="EC" id="1.4.1.2" evidence="4"/>
<dbReference type="SUPFAM" id="SSF53223">
    <property type="entry name" value="Aminoacid dehydrogenase-like, N-terminal domain"/>
    <property type="match status" value="1"/>
</dbReference>
<evidence type="ECO:0000313" key="6">
    <source>
        <dbReference type="EMBL" id="ODV94320.1"/>
    </source>
</evidence>
<keyword evidence="3 4" id="KW-0520">NAD</keyword>
<protein>
    <recommendedName>
        <fullName evidence="4">NAD-specific glutamate dehydrogenase</fullName>
        <ecNumber evidence="4">1.4.1.2</ecNumber>
    </recommendedName>
</protein>
<dbReference type="PROSITE" id="PS00074">
    <property type="entry name" value="GLFV_DEHYDROGENASE"/>
    <property type="match status" value="1"/>
</dbReference>
<evidence type="ECO:0000313" key="7">
    <source>
        <dbReference type="Proteomes" id="UP000094236"/>
    </source>
</evidence>
<accession>A0A1E4TRF2</accession>
<dbReference type="PIRSF" id="PIRSF000184">
    <property type="entry name" value="GDH_NAD"/>
    <property type="match status" value="1"/>
</dbReference>
<name>A0A1E4TRF2_PACTA</name>
<evidence type="ECO:0000256" key="3">
    <source>
        <dbReference type="ARBA" id="ARBA00023027"/>
    </source>
</evidence>
<dbReference type="Pfam" id="PF00208">
    <property type="entry name" value="ELFV_dehydrog"/>
    <property type="match status" value="1"/>
</dbReference>
<dbReference type="PANTHER" id="PTHR11606">
    <property type="entry name" value="GLUTAMATE DEHYDROGENASE"/>
    <property type="match status" value="1"/>
</dbReference>
<dbReference type="InterPro" id="IPR036291">
    <property type="entry name" value="NAD(P)-bd_dom_sf"/>
</dbReference>
<evidence type="ECO:0000256" key="2">
    <source>
        <dbReference type="ARBA" id="ARBA00023002"/>
    </source>
</evidence>
<evidence type="ECO:0000259" key="5">
    <source>
        <dbReference type="SMART" id="SM00839"/>
    </source>
</evidence>
<dbReference type="GO" id="GO:0005739">
    <property type="term" value="C:mitochondrion"/>
    <property type="evidence" value="ECO:0007669"/>
    <property type="project" value="UniProtKB-UniRule"/>
</dbReference>
<dbReference type="SMART" id="SM00839">
    <property type="entry name" value="ELFV_dehydrog"/>
    <property type="match status" value="1"/>
</dbReference>
<dbReference type="Gene3D" id="3.40.50.720">
    <property type="entry name" value="NAD(P)-binding Rossmann-like Domain"/>
    <property type="match status" value="1"/>
</dbReference>
<dbReference type="STRING" id="669874.A0A1E4TRF2"/>
<dbReference type="InterPro" id="IPR016210">
    <property type="entry name" value="NAD-GDH_euk"/>
</dbReference>
<reference evidence="7" key="1">
    <citation type="submission" date="2016-05" db="EMBL/GenBank/DDBJ databases">
        <title>Comparative genomics of biotechnologically important yeasts.</title>
        <authorList>
            <consortium name="DOE Joint Genome Institute"/>
            <person name="Riley R."/>
            <person name="Haridas S."/>
            <person name="Wolfe K.H."/>
            <person name="Lopes M.R."/>
            <person name="Hittinger C.T."/>
            <person name="Goker M."/>
            <person name="Salamov A."/>
            <person name="Wisecaver J."/>
            <person name="Long T.M."/>
            <person name="Aerts A.L."/>
            <person name="Barry K."/>
            <person name="Choi C."/>
            <person name="Clum A."/>
            <person name="Coughlan A.Y."/>
            <person name="Deshpande S."/>
            <person name="Douglass A.P."/>
            <person name="Hanson S.J."/>
            <person name="Klenk H.-P."/>
            <person name="Labutti K."/>
            <person name="Lapidus A."/>
            <person name="Lindquist E."/>
            <person name="Lipzen A."/>
            <person name="Meier-Kolthoff J.P."/>
            <person name="Ohm R.A."/>
            <person name="Otillar R.P."/>
            <person name="Pangilinan J."/>
            <person name="Peng Y."/>
            <person name="Rokas A."/>
            <person name="Rosa C.A."/>
            <person name="Scheuner C."/>
            <person name="Sibirny A.A."/>
            <person name="Slot J.C."/>
            <person name="Stielow J.B."/>
            <person name="Sun H."/>
            <person name="Kurtzman C.P."/>
            <person name="Blackwell M."/>
            <person name="Grigoriev I.V."/>
            <person name="Jeffries T.W."/>
        </authorList>
    </citation>
    <scope>NUCLEOTIDE SEQUENCE [LARGE SCALE GENOMIC DNA]</scope>
    <source>
        <strain evidence="7">NRRL Y-2460</strain>
    </source>
</reference>
<dbReference type="InterPro" id="IPR046346">
    <property type="entry name" value="Aminoacid_DH-like_N_sf"/>
</dbReference>
<comment type="catalytic activity">
    <reaction evidence="4">
        <text>L-glutamate + NAD(+) + H2O = 2-oxoglutarate + NH4(+) + NADH + H(+)</text>
        <dbReference type="Rhea" id="RHEA:15133"/>
        <dbReference type="ChEBI" id="CHEBI:15377"/>
        <dbReference type="ChEBI" id="CHEBI:15378"/>
        <dbReference type="ChEBI" id="CHEBI:16810"/>
        <dbReference type="ChEBI" id="CHEBI:28938"/>
        <dbReference type="ChEBI" id="CHEBI:29985"/>
        <dbReference type="ChEBI" id="CHEBI:57540"/>
        <dbReference type="ChEBI" id="CHEBI:57945"/>
        <dbReference type="EC" id="1.4.1.2"/>
    </reaction>
</comment>
<dbReference type="InterPro" id="IPR006096">
    <property type="entry name" value="Glu/Leu/Phe/Val/Trp_DH_C"/>
</dbReference>
<feature type="domain" description="Glutamate/phenylalanine/leucine/valine/L-tryptophan dehydrogenase C-terminal" evidence="5">
    <location>
        <begin position="665"/>
        <end position="936"/>
    </location>
</feature>
<dbReference type="PANTHER" id="PTHR11606:SF24">
    <property type="entry name" value="NAD-SPECIFIC GLUTAMATE DEHYDROGENASE"/>
    <property type="match status" value="1"/>
</dbReference>
<gene>
    <name evidence="6" type="ORF">PACTADRAFT_44574</name>
</gene>